<proteinExistence type="predicted"/>
<evidence type="ECO:0000313" key="2">
    <source>
        <dbReference type="Proteomes" id="UP001055879"/>
    </source>
</evidence>
<evidence type="ECO:0000313" key="1">
    <source>
        <dbReference type="EMBL" id="KAI3716082.1"/>
    </source>
</evidence>
<gene>
    <name evidence="1" type="ORF">L6452_23154</name>
</gene>
<dbReference type="Proteomes" id="UP001055879">
    <property type="component" value="Linkage Group LG07"/>
</dbReference>
<comment type="caution">
    <text evidence="1">The sequence shown here is derived from an EMBL/GenBank/DDBJ whole genome shotgun (WGS) entry which is preliminary data.</text>
</comment>
<name>A0ACB9B1W3_ARCLA</name>
<sequence length="105" mass="12194">MKVWLKLLMYLKQKGVPLLRLPEKTLRKRPAEKTQIETIRFSLMLKSFWLWEVGDGDCGGGKWVMAFVLSSYNRRKGSVVVNICRYGVVVRDIEEYGAIVRDAEE</sequence>
<organism evidence="1 2">
    <name type="scientific">Arctium lappa</name>
    <name type="common">Greater burdock</name>
    <name type="synonym">Lappa major</name>
    <dbReference type="NCBI Taxonomy" id="4217"/>
    <lineage>
        <taxon>Eukaryota</taxon>
        <taxon>Viridiplantae</taxon>
        <taxon>Streptophyta</taxon>
        <taxon>Embryophyta</taxon>
        <taxon>Tracheophyta</taxon>
        <taxon>Spermatophyta</taxon>
        <taxon>Magnoliopsida</taxon>
        <taxon>eudicotyledons</taxon>
        <taxon>Gunneridae</taxon>
        <taxon>Pentapetalae</taxon>
        <taxon>asterids</taxon>
        <taxon>campanulids</taxon>
        <taxon>Asterales</taxon>
        <taxon>Asteraceae</taxon>
        <taxon>Carduoideae</taxon>
        <taxon>Cardueae</taxon>
        <taxon>Arctiinae</taxon>
        <taxon>Arctium</taxon>
    </lineage>
</organism>
<protein>
    <submittedName>
        <fullName evidence="1">Uncharacterized protein</fullName>
    </submittedName>
</protein>
<reference evidence="1 2" key="2">
    <citation type="journal article" date="2022" name="Mol. Ecol. Resour.">
        <title>The genomes of chicory, endive, great burdock and yacon provide insights into Asteraceae paleo-polyploidization history and plant inulin production.</title>
        <authorList>
            <person name="Fan W."/>
            <person name="Wang S."/>
            <person name="Wang H."/>
            <person name="Wang A."/>
            <person name="Jiang F."/>
            <person name="Liu H."/>
            <person name="Zhao H."/>
            <person name="Xu D."/>
            <person name="Zhang Y."/>
        </authorList>
    </citation>
    <scope>NUCLEOTIDE SEQUENCE [LARGE SCALE GENOMIC DNA]</scope>
    <source>
        <strain evidence="2">cv. Niubang</strain>
    </source>
</reference>
<accession>A0ACB9B1W3</accession>
<dbReference type="EMBL" id="CM042053">
    <property type="protein sequence ID" value="KAI3716082.1"/>
    <property type="molecule type" value="Genomic_DNA"/>
</dbReference>
<keyword evidence="2" id="KW-1185">Reference proteome</keyword>
<reference evidence="2" key="1">
    <citation type="journal article" date="2022" name="Mol. Ecol. Resour.">
        <title>The genomes of chicory, endive, great burdock and yacon provide insights into Asteraceae palaeo-polyploidization history and plant inulin production.</title>
        <authorList>
            <person name="Fan W."/>
            <person name="Wang S."/>
            <person name="Wang H."/>
            <person name="Wang A."/>
            <person name="Jiang F."/>
            <person name="Liu H."/>
            <person name="Zhao H."/>
            <person name="Xu D."/>
            <person name="Zhang Y."/>
        </authorList>
    </citation>
    <scope>NUCLEOTIDE SEQUENCE [LARGE SCALE GENOMIC DNA]</scope>
    <source>
        <strain evidence="2">cv. Niubang</strain>
    </source>
</reference>